<feature type="transmembrane region" description="Helical" evidence="1">
    <location>
        <begin position="63"/>
        <end position="84"/>
    </location>
</feature>
<keyword evidence="1" id="KW-0472">Membrane</keyword>
<keyword evidence="1" id="KW-0812">Transmembrane</keyword>
<evidence type="ECO:0000313" key="2">
    <source>
        <dbReference type="EMBL" id="MBX54506.1"/>
    </source>
</evidence>
<accession>A0A2P2PIG4</accession>
<sequence length="118" mass="13057">MLSLELKLSSFGNSIIYRNASSADVTFRSMFLGIKYPSIIDNTHSISQRSLILIKVSCRFCSIINILVSSLAGCFVPVFIRLYASCQAKLVGSDDPAIFFTLPPFCFWLFPFASLSGL</sequence>
<organism evidence="2">
    <name type="scientific">Rhizophora mucronata</name>
    <name type="common">Asiatic mangrove</name>
    <dbReference type="NCBI Taxonomy" id="61149"/>
    <lineage>
        <taxon>Eukaryota</taxon>
        <taxon>Viridiplantae</taxon>
        <taxon>Streptophyta</taxon>
        <taxon>Embryophyta</taxon>
        <taxon>Tracheophyta</taxon>
        <taxon>Spermatophyta</taxon>
        <taxon>Magnoliopsida</taxon>
        <taxon>eudicotyledons</taxon>
        <taxon>Gunneridae</taxon>
        <taxon>Pentapetalae</taxon>
        <taxon>rosids</taxon>
        <taxon>fabids</taxon>
        <taxon>Malpighiales</taxon>
        <taxon>Rhizophoraceae</taxon>
        <taxon>Rhizophora</taxon>
    </lineage>
</organism>
<keyword evidence="1" id="KW-1133">Transmembrane helix</keyword>
<feature type="transmembrane region" description="Helical" evidence="1">
    <location>
        <begin position="96"/>
        <end position="115"/>
    </location>
</feature>
<evidence type="ECO:0000256" key="1">
    <source>
        <dbReference type="SAM" id="Phobius"/>
    </source>
</evidence>
<reference evidence="2" key="1">
    <citation type="submission" date="2018-02" db="EMBL/GenBank/DDBJ databases">
        <title>Rhizophora mucronata_Transcriptome.</title>
        <authorList>
            <person name="Meera S.P."/>
            <person name="Sreeshan A."/>
            <person name="Augustine A."/>
        </authorList>
    </citation>
    <scope>NUCLEOTIDE SEQUENCE</scope>
    <source>
        <tissue evidence="2">Leaf</tissue>
    </source>
</reference>
<name>A0A2P2PIG4_RHIMU</name>
<proteinExistence type="predicted"/>
<protein>
    <submittedName>
        <fullName evidence="2">Uncharacterized protein LOC101290797</fullName>
    </submittedName>
</protein>
<dbReference type="EMBL" id="GGEC01074022">
    <property type="protein sequence ID" value="MBX54506.1"/>
    <property type="molecule type" value="Transcribed_RNA"/>
</dbReference>
<dbReference type="AlphaFoldDB" id="A0A2P2PIG4"/>